<name>A0A5B7J8H2_PORTR</name>
<evidence type="ECO:0000256" key="1">
    <source>
        <dbReference type="SAM" id="MobiDB-lite"/>
    </source>
</evidence>
<sequence length="24" mass="2654">MRGAGRRWVGRGTRGTREPHVSCA</sequence>
<protein>
    <submittedName>
        <fullName evidence="2">Uncharacterized protein</fullName>
    </submittedName>
</protein>
<proteinExistence type="predicted"/>
<feature type="region of interest" description="Disordered" evidence="1">
    <location>
        <begin position="1"/>
        <end position="24"/>
    </location>
</feature>
<dbReference type="EMBL" id="VSRR010083950">
    <property type="protein sequence ID" value="MPC90316.1"/>
    <property type="molecule type" value="Genomic_DNA"/>
</dbReference>
<evidence type="ECO:0000313" key="3">
    <source>
        <dbReference type="Proteomes" id="UP000324222"/>
    </source>
</evidence>
<evidence type="ECO:0000313" key="2">
    <source>
        <dbReference type="EMBL" id="MPC90316.1"/>
    </source>
</evidence>
<reference evidence="2 3" key="1">
    <citation type="submission" date="2019-05" db="EMBL/GenBank/DDBJ databases">
        <title>Another draft genome of Portunus trituberculatus and its Hox gene families provides insights of decapod evolution.</title>
        <authorList>
            <person name="Jeong J.-H."/>
            <person name="Song I."/>
            <person name="Kim S."/>
            <person name="Choi T."/>
            <person name="Kim D."/>
            <person name="Ryu S."/>
            <person name="Kim W."/>
        </authorList>
    </citation>
    <scope>NUCLEOTIDE SEQUENCE [LARGE SCALE GENOMIC DNA]</scope>
    <source>
        <tissue evidence="2">Muscle</tissue>
    </source>
</reference>
<keyword evidence="3" id="KW-1185">Reference proteome</keyword>
<dbReference type="Proteomes" id="UP000324222">
    <property type="component" value="Unassembled WGS sequence"/>
</dbReference>
<accession>A0A5B7J8H2</accession>
<organism evidence="2 3">
    <name type="scientific">Portunus trituberculatus</name>
    <name type="common">Swimming crab</name>
    <name type="synonym">Neptunus trituberculatus</name>
    <dbReference type="NCBI Taxonomy" id="210409"/>
    <lineage>
        <taxon>Eukaryota</taxon>
        <taxon>Metazoa</taxon>
        <taxon>Ecdysozoa</taxon>
        <taxon>Arthropoda</taxon>
        <taxon>Crustacea</taxon>
        <taxon>Multicrustacea</taxon>
        <taxon>Malacostraca</taxon>
        <taxon>Eumalacostraca</taxon>
        <taxon>Eucarida</taxon>
        <taxon>Decapoda</taxon>
        <taxon>Pleocyemata</taxon>
        <taxon>Brachyura</taxon>
        <taxon>Eubrachyura</taxon>
        <taxon>Portunoidea</taxon>
        <taxon>Portunidae</taxon>
        <taxon>Portuninae</taxon>
        <taxon>Portunus</taxon>
    </lineage>
</organism>
<dbReference type="AlphaFoldDB" id="A0A5B7J8H2"/>
<gene>
    <name evidence="2" type="ORF">E2C01_085292</name>
</gene>
<feature type="compositionally biased region" description="Basic and acidic residues" evidence="1">
    <location>
        <begin position="15"/>
        <end position="24"/>
    </location>
</feature>
<comment type="caution">
    <text evidence="2">The sequence shown here is derived from an EMBL/GenBank/DDBJ whole genome shotgun (WGS) entry which is preliminary data.</text>
</comment>